<keyword evidence="3" id="KW-1185">Reference proteome</keyword>
<dbReference type="AlphaFoldDB" id="A0A9D4X1Y8"/>
<dbReference type="Proteomes" id="UP001058974">
    <property type="component" value="Chromosome 5"/>
</dbReference>
<dbReference type="Gramene" id="Psat05G0698200-T1">
    <property type="protein sequence ID" value="KAI5412128.1"/>
    <property type="gene ID" value="KIW84_056982"/>
</dbReference>
<sequence length="265" mass="29558">MSQQPGILSTSDIPSRRKSSLSIHYKFFEGSHVNDVVMTSSRKESASQESLIDQLKETCKELDNGIRVAKARKEVLEVLICSLEKEEMEKAAKNSDTKAQSSGNSESSDGSEGEGEDCEDYEAVMSDVLDYGLLKSSLDLFIISAITAVYNDDVYRCEKGCLIWCTGVDVEADVRMTFWLVQISYVPAGVQEHVHAGLFQNSIYNAMASDIGCTCWSLNERHVHAGLFQDVIHKVMASDMVVPVGSYKRNYWIMQDFSRMSDPMS</sequence>
<gene>
    <name evidence="2" type="ORF">KIW84_056982</name>
</gene>
<evidence type="ECO:0000313" key="2">
    <source>
        <dbReference type="EMBL" id="KAI5412128.1"/>
    </source>
</evidence>
<dbReference type="EMBL" id="JAMSHJ010000005">
    <property type="protein sequence ID" value="KAI5412128.1"/>
    <property type="molecule type" value="Genomic_DNA"/>
</dbReference>
<reference evidence="2 3" key="1">
    <citation type="journal article" date="2022" name="Nat. Genet.">
        <title>Improved pea reference genome and pan-genome highlight genomic features and evolutionary characteristics.</title>
        <authorList>
            <person name="Yang T."/>
            <person name="Liu R."/>
            <person name="Luo Y."/>
            <person name="Hu S."/>
            <person name="Wang D."/>
            <person name="Wang C."/>
            <person name="Pandey M.K."/>
            <person name="Ge S."/>
            <person name="Xu Q."/>
            <person name="Li N."/>
            <person name="Li G."/>
            <person name="Huang Y."/>
            <person name="Saxena R.K."/>
            <person name="Ji Y."/>
            <person name="Li M."/>
            <person name="Yan X."/>
            <person name="He Y."/>
            <person name="Liu Y."/>
            <person name="Wang X."/>
            <person name="Xiang C."/>
            <person name="Varshney R.K."/>
            <person name="Ding H."/>
            <person name="Gao S."/>
            <person name="Zong X."/>
        </authorList>
    </citation>
    <scope>NUCLEOTIDE SEQUENCE [LARGE SCALE GENOMIC DNA]</scope>
    <source>
        <strain evidence="2 3">cv. Zhongwan 6</strain>
    </source>
</reference>
<evidence type="ECO:0000256" key="1">
    <source>
        <dbReference type="SAM" id="MobiDB-lite"/>
    </source>
</evidence>
<evidence type="ECO:0000313" key="3">
    <source>
        <dbReference type="Proteomes" id="UP001058974"/>
    </source>
</evidence>
<feature type="region of interest" description="Disordered" evidence="1">
    <location>
        <begin position="91"/>
        <end position="117"/>
    </location>
</feature>
<proteinExistence type="predicted"/>
<name>A0A9D4X1Y8_PEA</name>
<protein>
    <submittedName>
        <fullName evidence="2">Uncharacterized protein</fullName>
    </submittedName>
</protein>
<organism evidence="2 3">
    <name type="scientific">Pisum sativum</name>
    <name type="common">Garden pea</name>
    <name type="synonym">Lathyrus oleraceus</name>
    <dbReference type="NCBI Taxonomy" id="3888"/>
    <lineage>
        <taxon>Eukaryota</taxon>
        <taxon>Viridiplantae</taxon>
        <taxon>Streptophyta</taxon>
        <taxon>Embryophyta</taxon>
        <taxon>Tracheophyta</taxon>
        <taxon>Spermatophyta</taxon>
        <taxon>Magnoliopsida</taxon>
        <taxon>eudicotyledons</taxon>
        <taxon>Gunneridae</taxon>
        <taxon>Pentapetalae</taxon>
        <taxon>rosids</taxon>
        <taxon>fabids</taxon>
        <taxon>Fabales</taxon>
        <taxon>Fabaceae</taxon>
        <taxon>Papilionoideae</taxon>
        <taxon>50 kb inversion clade</taxon>
        <taxon>NPAAA clade</taxon>
        <taxon>Hologalegina</taxon>
        <taxon>IRL clade</taxon>
        <taxon>Fabeae</taxon>
        <taxon>Lathyrus</taxon>
    </lineage>
</organism>
<accession>A0A9D4X1Y8</accession>
<comment type="caution">
    <text evidence="2">The sequence shown here is derived from an EMBL/GenBank/DDBJ whole genome shotgun (WGS) entry which is preliminary data.</text>
</comment>